<keyword evidence="2" id="KW-0732">Signal</keyword>
<proteinExistence type="predicted"/>
<evidence type="ECO:0000256" key="2">
    <source>
        <dbReference type="SAM" id="SignalP"/>
    </source>
</evidence>
<evidence type="ECO:0008006" key="5">
    <source>
        <dbReference type="Google" id="ProtNLM"/>
    </source>
</evidence>
<dbReference type="RefSeq" id="WP_073005364.1">
    <property type="nucleotide sequence ID" value="NZ_FQZO01000002.1"/>
</dbReference>
<gene>
    <name evidence="3" type="ORF">SAMN05444401_1614</name>
</gene>
<accession>A0A1M6EM49</accession>
<feature type="compositionally biased region" description="Gly residues" evidence="1">
    <location>
        <begin position="138"/>
        <end position="167"/>
    </location>
</feature>
<reference evidence="3 4" key="1">
    <citation type="submission" date="2016-11" db="EMBL/GenBank/DDBJ databases">
        <authorList>
            <person name="Jaros S."/>
            <person name="Januszkiewicz K."/>
            <person name="Wedrychowicz H."/>
        </authorList>
    </citation>
    <scope>NUCLEOTIDE SEQUENCE [LARGE SCALE GENOMIC DNA]</scope>
    <source>
        <strain evidence="3 4">DSM 21864</strain>
    </source>
</reference>
<evidence type="ECO:0000313" key="3">
    <source>
        <dbReference type="EMBL" id="SHI86338.1"/>
    </source>
</evidence>
<dbReference type="EMBL" id="FQZO01000002">
    <property type="protein sequence ID" value="SHI86338.1"/>
    <property type="molecule type" value="Genomic_DNA"/>
</dbReference>
<name>A0A1M6EM49_9CLOT</name>
<keyword evidence="4" id="KW-1185">Reference proteome</keyword>
<organism evidence="3 4">
    <name type="scientific">Clostridium amylolyticum</name>
    <dbReference type="NCBI Taxonomy" id="1121298"/>
    <lineage>
        <taxon>Bacteria</taxon>
        <taxon>Bacillati</taxon>
        <taxon>Bacillota</taxon>
        <taxon>Clostridia</taxon>
        <taxon>Eubacteriales</taxon>
        <taxon>Clostridiaceae</taxon>
        <taxon>Clostridium</taxon>
    </lineage>
</organism>
<dbReference type="Proteomes" id="UP000184080">
    <property type="component" value="Unassembled WGS sequence"/>
</dbReference>
<feature type="chain" id="PRO_5013223326" description="DUF2680 domain-containing protein" evidence="2">
    <location>
        <begin position="24"/>
        <end position="167"/>
    </location>
</feature>
<dbReference type="AlphaFoldDB" id="A0A1M6EM49"/>
<feature type="signal peptide" evidence="2">
    <location>
        <begin position="1"/>
        <end position="23"/>
    </location>
</feature>
<dbReference type="OrthoDB" id="1935875at2"/>
<feature type="region of interest" description="Disordered" evidence="1">
    <location>
        <begin position="123"/>
        <end position="167"/>
    </location>
</feature>
<evidence type="ECO:0000256" key="1">
    <source>
        <dbReference type="SAM" id="MobiDB-lite"/>
    </source>
</evidence>
<protein>
    <recommendedName>
        <fullName evidence="5">DUF2680 domain-containing protein</fullName>
    </recommendedName>
</protein>
<sequence>MKKGLLAALAITIALGAGATAYAATSSSAQPQRLELGRKISQRGWEIRNTILEKLGISQDEFTEGRTEGKSMYDLAKEKGITEDQIKSTMLEEKSKLIDKAVEEGKVTKEDAAKYKEDLKSNINSCDGSFGRERTGMGLNGQGNGNGQGMGKGQGMGRNGAGRGLGR</sequence>
<dbReference type="STRING" id="1121298.SAMN05444401_1614"/>
<evidence type="ECO:0000313" key="4">
    <source>
        <dbReference type="Proteomes" id="UP000184080"/>
    </source>
</evidence>